<accession>A0AAV4RQS0</accession>
<keyword evidence="2" id="KW-1185">Reference proteome</keyword>
<evidence type="ECO:0000313" key="1">
    <source>
        <dbReference type="EMBL" id="GIY23034.1"/>
    </source>
</evidence>
<dbReference type="EMBL" id="BPLR01008226">
    <property type="protein sequence ID" value="GIY23034.1"/>
    <property type="molecule type" value="Genomic_DNA"/>
</dbReference>
<sequence>MGFIVVPSLMLRRERSLTASTQLKPCGNPSREWKQALFLPRCLSHSSEASIRAAAVAACWRERETICS</sequence>
<evidence type="ECO:0000313" key="2">
    <source>
        <dbReference type="Proteomes" id="UP001054945"/>
    </source>
</evidence>
<proteinExistence type="predicted"/>
<dbReference type="AlphaFoldDB" id="A0AAV4RQS0"/>
<name>A0AAV4RQS0_CAEEX</name>
<gene>
    <name evidence="1" type="ORF">CEXT_32421</name>
</gene>
<organism evidence="1 2">
    <name type="scientific">Caerostris extrusa</name>
    <name type="common">Bark spider</name>
    <name type="synonym">Caerostris bankana</name>
    <dbReference type="NCBI Taxonomy" id="172846"/>
    <lineage>
        <taxon>Eukaryota</taxon>
        <taxon>Metazoa</taxon>
        <taxon>Ecdysozoa</taxon>
        <taxon>Arthropoda</taxon>
        <taxon>Chelicerata</taxon>
        <taxon>Arachnida</taxon>
        <taxon>Araneae</taxon>
        <taxon>Araneomorphae</taxon>
        <taxon>Entelegynae</taxon>
        <taxon>Araneoidea</taxon>
        <taxon>Araneidae</taxon>
        <taxon>Caerostris</taxon>
    </lineage>
</organism>
<reference evidence="1 2" key="1">
    <citation type="submission" date="2021-06" db="EMBL/GenBank/DDBJ databases">
        <title>Caerostris extrusa draft genome.</title>
        <authorList>
            <person name="Kono N."/>
            <person name="Arakawa K."/>
        </authorList>
    </citation>
    <scope>NUCLEOTIDE SEQUENCE [LARGE SCALE GENOMIC DNA]</scope>
</reference>
<protein>
    <submittedName>
        <fullName evidence="1">Uncharacterized protein</fullName>
    </submittedName>
</protein>
<dbReference type="Proteomes" id="UP001054945">
    <property type="component" value="Unassembled WGS sequence"/>
</dbReference>
<comment type="caution">
    <text evidence="1">The sequence shown here is derived from an EMBL/GenBank/DDBJ whole genome shotgun (WGS) entry which is preliminary data.</text>
</comment>